<organism evidence="3 4">
    <name type="scientific">Aromia moschata</name>
    <dbReference type="NCBI Taxonomy" id="1265417"/>
    <lineage>
        <taxon>Eukaryota</taxon>
        <taxon>Metazoa</taxon>
        <taxon>Ecdysozoa</taxon>
        <taxon>Arthropoda</taxon>
        <taxon>Hexapoda</taxon>
        <taxon>Insecta</taxon>
        <taxon>Pterygota</taxon>
        <taxon>Neoptera</taxon>
        <taxon>Endopterygota</taxon>
        <taxon>Coleoptera</taxon>
        <taxon>Polyphaga</taxon>
        <taxon>Cucujiformia</taxon>
        <taxon>Chrysomeloidea</taxon>
        <taxon>Cerambycidae</taxon>
        <taxon>Cerambycinae</taxon>
        <taxon>Callichromatini</taxon>
        <taxon>Aromia</taxon>
    </lineage>
</organism>
<dbReference type="Proteomes" id="UP001162162">
    <property type="component" value="Unassembled WGS sequence"/>
</dbReference>
<keyword evidence="4" id="KW-1185">Reference proteome</keyword>
<keyword evidence="1" id="KW-0472">Membrane</keyword>
<protein>
    <recommendedName>
        <fullName evidence="2">Chromo domain-containing protein</fullName>
    </recommendedName>
</protein>
<evidence type="ECO:0000256" key="1">
    <source>
        <dbReference type="SAM" id="Phobius"/>
    </source>
</evidence>
<evidence type="ECO:0000313" key="3">
    <source>
        <dbReference type="EMBL" id="KAJ8935357.1"/>
    </source>
</evidence>
<dbReference type="InterPro" id="IPR016197">
    <property type="entry name" value="Chromo-like_dom_sf"/>
</dbReference>
<feature type="domain" description="Chromo" evidence="2">
    <location>
        <begin position="188"/>
        <end position="221"/>
    </location>
</feature>
<keyword evidence="1" id="KW-0812">Transmembrane</keyword>
<sequence>MKTHSKEKIQLVNELHKPMRKNYARRRTIIKGLDDLWQMDLADISQYAHYNQHFKIIMVVIDCFSKFSVDSPLEIKDWRRDNDRLRRYISSQQSVNGTYRGIDVLPEITKTYNETRHRTTGYKPSQVNKSKEKGILKSWVTSCASAKINISSIRDIGWSTELFKITSNPIRGAFYTEKLHKTASPDIYLVEKVLRRKGRKVFVKWLGFDNIHNSWIDNTNVIWSELLRRSRSTCFASHRLQFIFGICPMPVWIVATLVILITSI</sequence>
<proteinExistence type="predicted"/>
<evidence type="ECO:0000259" key="2">
    <source>
        <dbReference type="PROSITE" id="PS50013"/>
    </source>
</evidence>
<dbReference type="PROSITE" id="PS50013">
    <property type="entry name" value="CHROMO_2"/>
    <property type="match status" value="1"/>
</dbReference>
<name>A0AAV8X9U7_9CUCU</name>
<dbReference type="GO" id="GO:0005694">
    <property type="term" value="C:chromosome"/>
    <property type="evidence" value="ECO:0007669"/>
    <property type="project" value="UniProtKB-ARBA"/>
</dbReference>
<dbReference type="InterPro" id="IPR000953">
    <property type="entry name" value="Chromo/chromo_shadow_dom"/>
</dbReference>
<keyword evidence="1" id="KW-1133">Transmembrane helix</keyword>
<accession>A0AAV8X9U7</accession>
<comment type="caution">
    <text evidence="3">The sequence shown here is derived from an EMBL/GenBank/DDBJ whole genome shotgun (WGS) entry which is preliminary data.</text>
</comment>
<evidence type="ECO:0000313" key="4">
    <source>
        <dbReference type="Proteomes" id="UP001162162"/>
    </source>
</evidence>
<dbReference type="AlphaFoldDB" id="A0AAV8X9U7"/>
<reference evidence="3" key="1">
    <citation type="journal article" date="2023" name="Insect Mol. Biol.">
        <title>Genome sequencing provides insights into the evolution of gene families encoding plant cell wall-degrading enzymes in longhorned beetles.</title>
        <authorList>
            <person name="Shin N.R."/>
            <person name="Okamura Y."/>
            <person name="Kirsch R."/>
            <person name="Pauchet Y."/>
        </authorList>
    </citation>
    <scope>NUCLEOTIDE SEQUENCE</scope>
    <source>
        <strain evidence="3">AMC_N1</strain>
    </source>
</reference>
<feature type="transmembrane region" description="Helical" evidence="1">
    <location>
        <begin position="240"/>
        <end position="261"/>
    </location>
</feature>
<dbReference type="EMBL" id="JAPWTK010000890">
    <property type="protein sequence ID" value="KAJ8935357.1"/>
    <property type="molecule type" value="Genomic_DNA"/>
</dbReference>
<gene>
    <name evidence="3" type="ORF">NQ318_021623</name>
</gene>
<dbReference type="PANTHER" id="PTHR46585:SF1">
    <property type="entry name" value="CHROMO DOMAIN-CONTAINING PROTEIN"/>
    <property type="match status" value="1"/>
</dbReference>
<dbReference type="SUPFAM" id="SSF54160">
    <property type="entry name" value="Chromo domain-like"/>
    <property type="match status" value="1"/>
</dbReference>
<dbReference type="PANTHER" id="PTHR46585">
    <property type="entry name" value="INTEGRASE CORE DOMAIN CONTAINING PROTEIN"/>
    <property type="match status" value="1"/>
</dbReference>